<dbReference type="PANTHER" id="PTHR24186">
    <property type="entry name" value="PROTEIN PHOSPHATASE 1 REGULATORY SUBUNIT"/>
    <property type="match status" value="1"/>
</dbReference>
<dbReference type="Pfam" id="PF13962">
    <property type="entry name" value="PGG"/>
    <property type="match status" value="2"/>
</dbReference>
<evidence type="ECO:0000256" key="1">
    <source>
        <dbReference type="ARBA" id="ARBA00004141"/>
    </source>
</evidence>
<reference evidence="10" key="1">
    <citation type="journal article" date="2019" name="Plant Biotechnol. J.">
        <title>Genome sequencing of the Australian wild diploid species Gossypium australe highlights disease resistance and delayed gland morphogenesis.</title>
        <authorList>
            <person name="Cai Y."/>
            <person name="Cai X."/>
            <person name="Wang Q."/>
            <person name="Wang P."/>
            <person name="Zhang Y."/>
            <person name="Cai C."/>
            <person name="Xu Y."/>
            <person name="Wang K."/>
            <person name="Zhou Z."/>
            <person name="Wang C."/>
            <person name="Geng S."/>
            <person name="Li B."/>
            <person name="Dong Q."/>
            <person name="Hou Y."/>
            <person name="Wang H."/>
            <person name="Ai P."/>
            <person name="Liu Z."/>
            <person name="Yi F."/>
            <person name="Sun M."/>
            <person name="An G."/>
            <person name="Cheng J."/>
            <person name="Zhang Y."/>
            <person name="Shi Q."/>
            <person name="Xie Y."/>
            <person name="Shi X."/>
            <person name="Chang Y."/>
            <person name="Huang F."/>
            <person name="Chen Y."/>
            <person name="Hong S."/>
            <person name="Mi L."/>
            <person name="Sun Q."/>
            <person name="Zhang L."/>
            <person name="Zhou B."/>
            <person name="Peng R."/>
            <person name="Zhang X."/>
            <person name="Liu F."/>
        </authorList>
    </citation>
    <scope>NUCLEOTIDE SEQUENCE [LARGE SCALE GENOMIC DNA]</scope>
    <source>
        <strain evidence="10">cv. PA1801</strain>
    </source>
</reference>
<feature type="transmembrane region" description="Helical" evidence="7">
    <location>
        <begin position="106"/>
        <end position="125"/>
    </location>
</feature>
<evidence type="ECO:0000256" key="4">
    <source>
        <dbReference type="ARBA" id="ARBA00022989"/>
    </source>
</evidence>
<name>A0A5B6UY40_9ROSI</name>
<dbReference type="InterPro" id="IPR026961">
    <property type="entry name" value="PGG_dom"/>
</dbReference>
<protein>
    <submittedName>
        <fullName evidence="9">Ankyrin repeat family protein</fullName>
    </submittedName>
</protein>
<evidence type="ECO:0000256" key="6">
    <source>
        <dbReference type="ARBA" id="ARBA00023136"/>
    </source>
</evidence>
<evidence type="ECO:0000256" key="2">
    <source>
        <dbReference type="ARBA" id="ARBA00022692"/>
    </source>
</evidence>
<proteinExistence type="predicted"/>
<gene>
    <name evidence="9" type="ORF">EPI10_028653</name>
</gene>
<evidence type="ECO:0000256" key="7">
    <source>
        <dbReference type="SAM" id="Phobius"/>
    </source>
</evidence>
<feature type="domain" description="PGG" evidence="8">
    <location>
        <begin position="26"/>
        <end position="122"/>
    </location>
</feature>
<keyword evidence="5" id="KW-0040">ANK repeat</keyword>
<evidence type="ECO:0000313" key="10">
    <source>
        <dbReference type="Proteomes" id="UP000325315"/>
    </source>
</evidence>
<evidence type="ECO:0000256" key="3">
    <source>
        <dbReference type="ARBA" id="ARBA00022737"/>
    </source>
</evidence>
<feature type="transmembrane region" description="Helical" evidence="7">
    <location>
        <begin position="231"/>
        <end position="251"/>
    </location>
</feature>
<feature type="transmembrane region" description="Helical" evidence="7">
    <location>
        <begin position="263"/>
        <end position="283"/>
    </location>
</feature>
<feature type="transmembrane region" description="Helical" evidence="7">
    <location>
        <begin position="30"/>
        <end position="47"/>
    </location>
</feature>
<dbReference type="GO" id="GO:0005886">
    <property type="term" value="C:plasma membrane"/>
    <property type="evidence" value="ECO:0007669"/>
    <property type="project" value="TreeGrafter"/>
</dbReference>
<feature type="transmembrane region" description="Helical" evidence="7">
    <location>
        <begin position="289"/>
        <end position="313"/>
    </location>
</feature>
<dbReference type="PANTHER" id="PTHR24186:SF56">
    <property type="entry name" value="PGG DOMAIN-CONTAINING PROTEIN"/>
    <property type="match status" value="1"/>
</dbReference>
<comment type="caution">
    <text evidence="9">The sequence shown here is derived from an EMBL/GenBank/DDBJ whole genome shotgun (WGS) entry which is preliminary data.</text>
</comment>
<dbReference type="Proteomes" id="UP000325315">
    <property type="component" value="Unassembled WGS sequence"/>
</dbReference>
<organism evidence="9 10">
    <name type="scientific">Gossypium australe</name>
    <dbReference type="NCBI Taxonomy" id="47621"/>
    <lineage>
        <taxon>Eukaryota</taxon>
        <taxon>Viridiplantae</taxon>
        <taxon>Streptophyta</taxon>
        <taxon>Embryophyta</taxon>
        <taxon>Tracheophyta</taxon>
        <taxon>Spermatophyta</taxon>
        <taxon>Magnoliopsida</taxon>
        <taxon>eudicotyledons</taxon>
        <taxon>Gunneridae</taxon>
        <taxon>Pentapetalae</taxon>
        <taxon>rosids</taxon>
        <taxon>malvids</taxon>
        <taxon>Malvales</taxon>
        <taxon>Malvaceae</taxon>
        <taxon>Malvoideae</taxon>
        <taxon>Gossypium</taxon>
    </lineage>
</organism>
<feature type="transmembrane region" description="Helical" evidence="7">
    <location>
        <begin position="187"/>
        <end position="211"/>
    </location>
</feature>
<keyword evidence="3" id="KW-0677">Repeat</keyword>
<accession>A0A5B6UY40</accession>
<comment type="subcellular location">
    <subcellularLocation>
        <location evidence="1">Membrane</location>
        <topology evidence="1">Multi-pass membrane protein</topology>
    </subcellularLocation>
</comment>
<sequence>MINRLSTGKSWYKCFRYEEGRDKPGDVRNVMLVVASLIASVTFQAGVNPPGGVWQDNSGGHVAGRAIYAYQSEVYYVFLIANTLALSASILVIISLTYRFPFHLEIVIATISMIVTYSSAIFAVTPDESVRFRYVIAAASVPYILRIFIQLFNMIKKMINLLSTGKSWYKRFQYDEDVDKPGDVRNIMLIVATLIASVTFQAGVTPPGGVWQDDKDGHRPGHAIYAYQSTAYYVFLIANTIALSASVLVIISLTYRFPFHLEIIIATISMTITYGSAVFAVTPDELVKFRFVMFAAAVPFIIRGLIQLFNVVFRSNK</sequence>
<keyword evidence="6 7" id="KW-0472">Membrane</keyword>
<evidence type="ECO:0000256" key="5">
    <source>
        <dbReference type="ARBA" id="ARBA00023043"/>
    </source>
</evidence>
<dbReference type="AlphaFoldDB" id="A0A5B6UY40"/>
<keyword evidence="4 7" id="KW-1133">Transmembrane helix</keyword>
<evidence type="ECO:0000259" key="8">
    <source>
        <dbReference type="Pfam" id="PF13962"/>
    </source>
</evidence>
<keyword evidence="10" id="KW-1185">Reference proteome</keyword>
<keyword evidence="2 7" id="KW-0812">Transmembrane</keyword>
<dbReference type="EMBL" id="SMMG02000009">
    <property type="protein sequence ID" value="KAA3462137.1"/>
    <property type="molecule type" value="Genomic_DNA"/>
</dbReference>
<feature type="transmembrane region" description="Helical" evidence="7">
    <location>
        <begin position="131"/>
        <end position="149"/>
    </location>
</feature>
<feature type="transmembrane region" description="Helical" evidence="7">
    <location>
        <begin position="74"/>
        <end position="94"/>
    </location>
</feature>
<dbReference type="OrthoDB" id="681126at2759"/>
<feature type="domain" description="PGG" evidence="8">
    <location>
        <begin position="183"/>
        <end position="275"/>
    </location>
</feature>
<evidence type="ECO:0000313" key="9">
    <source>
        <dbReference type="EMBL" id="KAA3462137.1"/>
    </source>
</evidence>